<dbReference type="PANTHER" id="PTHR21716">
    <property type="entry name" value="TRANSMEMBRANE PROTEIN"/>
    <property type="match status" value="1"/>
</dbReference>
<dbReference type="GO" id="GO:0055085">
    <property type="term" value="P:transmembrane transport"/>
    <property type="evidence" value="ECO:0007669"/>
    <property type="project" value="TreeGrafter"/>
</dbReference>
<feature type="transmembrane region" description="Helical" evidence="9">
    <location>
        <begin position="244"/>
        <end position="266"/>
    </location>
</feature>
<dbReference type="GO" id="GO:0005886">
    <property type="term" value="C:plasma membrane"/>
    <property type="evidence" value="ECO:0007669"/>
    <property type="project" value="UniProtKB-SubCell"/>
</dbReference>
<sequence length="454" mass="47102">MTSPRNPAPHGTPDTPDDAPGAPGATAAPGAAGATAPMTEEPHDLADRGRAPAGGAAQAEGTREAVEAAAADPAAPPTVVVASRPSILDALPHWLVRGGIAAWLGLGLLIIISLVFFATFKLVPVVVGLFIALVFTTLLQPLVAFFARVMPRYAATFLALGVAVGVVAGLMFYVITSVTDQWSSLADQFNTGIDTIVNFLEHGPLPLHLTEDQIFAQVHGLVIKGQDYLRTNAPTLVSEALANAGAVVDVFAVLALALFCTIFFLASGGRMWRWFLNELPAHLREPVHRAAGAGWYTFAGYARGTVLVAATDGIMAGIFLQLIGIPLAAPLGVLVFIGAFIPLLGAPVAMAVAMIVALASKGFLTMIIVCLGVAGIGQIEGHILQPLIMGKQVSLHPVVVIIGVAVGTYSAGLLGAVIAVPLISVAWSVYSELHVKDAPVIGELPAYSEIRTRP</sequence>
<reference evidence="10" key="1">
    <citation type="submission" date="2024-05" db="EMBL/GenBank/DDBJ databases">
        <title>Draft genome assemblies of 36 bacteria isolated from hibernating arctic ground squirrels.</title>
        <authorList>
            <person name="McKee H."/>
            <person name="Mullen L."/>
            <person name="Drown D.M."/>
            <person name="Duddleston K.N."/>
        </authorList>
    </citation>
    <scope>NUCLEOTIDE SEQUENCE</scope>
    <source>
        <strain evidence="10">AR004</strain>
    </source>
</reference>
<feature type="transmembrane region" description="Helical" evidence="9">
    <location>
        <begin position="94"/>
        <end position="119"/>
    </location>
</feature>
<evidence type="ECO:0000256" key="9">
    <source>
        <dbReference type="SAM" id="Phobius"/>
    </source>
</evidence>
<dbReference type="InterPro" id="IPR002549">
    <property type="entry name" value="AI-2E-like"/>
</dbReference>
<dbReference type="EMBL" id="CP159989">
    <property type="protein sequence ID" value="XCP81539.1"/>
    <property type="molecule type" value="Genomic_DNA"/>
</dbReference>
<evidence type="ECO:0000256" key="8">
    <source>
        <dbReference type="SAM" id="MobiDB-lite"/>
    </source>
</evidence>
<feature type="region of interest" description="Disordered" evidence="8">
    <location>
        <begin position="1"/>
        <end position="71"/>
    </location>
</feature>
<keyword evidence="4" id="KW-1003">Cell membrane</keyword>
<feature type="transmembrane region" description="Helical" evidence="9">
    <location>
        <begin position="398"/>
        <end position="427"/>
    </location>
</feature>
<feature type="transmembrane region" description="Helical" evidence="9">
    <location>
        <begin position="350"/>
        <end position="377"/>
    </location>
</feature>
<accession>A0AAU8MYR5</accession>
<name>A0AAU8MYR5_9ACTO</name>
<evidence type="ECO:0000256" key="7">
    <source>
        <dbReference type="ARBA" id="ARBA00023136"/>
    </source>
</evidence>
<gene>
    <name evidence="10" type="ORF">ABXS69_05625</name>
</gene>
<dbReference type="PANTHER" id="PTHR21716:SF53">
    <property type="entry name" value="PERMEASE PERM-RELATED"/>
    <property type="match status" value="1"/>
</dbReference>
<comment type="similarity">
    <text evidence="2">Belongs to the autoinducer-2 exporter (AI-2E) (TC 2.A.86) family.</text>
</comment>
<dbReference type="RefSeq" id="WP_366179802.1">
    <property type="nucleotide sequence ID" value="NZ_CP159989.1"/>
</dbReference>
<evidence type="ECO:0000256" key="5">
    <source>
        <dbReference type="ARBA" id="ARBA00022692"/>
    </source>
</evidence>
<keyword evidence="5 9" id="KW-0812">Transmembrane</keyword>
<feature type="compositionally biased region" description="Basic and acidic residues" evidence="8">
    <location>
        <begin position="40"/>
        <end position="50"/>
    </location>
</feature>
<dbReference type="AlphaFoldDB" id="A0AAU8MYR5"/>
<proteinExistence type="inferred from homology"/>
<feature type="compositionally biased region" description="Low complexity" evidence="8">
    <location>
        <begin position="51"/>
        <end position="60"/>
    </location>
</feature>
<evidence type="ECO:0000313" key="10">
    <source>
        <dbReference type="EMBL" id="XCP81539.1"/>
    </source>
</evidence>
<evidence type="ECO:0000256" key="4">
    <source>
        <dbReference type="ARBA" id="ARBA00022475"/>
    </source>
</evidence>
<evidence type="ECO:0000256" key="6">
    <source>
        <dbReference type="ARBA" id="ARBA00022989"/>
    </source>
</evidence>
<protein>
    <submittedName>
        <fullName evidence="10">AI-2E family transporter</fullName>
    </submittedName>
</protein>
<evidence type="ECO:0000256" key="3">
    <source>
        <dbReference type="ARBA" id="ARBA00022448"/>
    </source>
</evidence>
<feature type="transmembrane region" description="Helical" evidence="9">
    <location>
        <begin position="153"/>
        <end position="175"/>
    </location>
</feature>
<organism evidence="10">
    <name type="scientific">Actinomyces timonensis</name>
    <dbReference type="NCBI Taxonomy" id="1288391"/>
    <lineage>
        <taxon>Bacteria</taxon>
        <taxon>Bacillati</taxon>
        <taxon>Actinomycetota</taxon>
        <taxon>Actinomycetes</taxon>
        <taxon>Actinomycetales</taxon>
        <taxon>Actinomycetaceae</taxon>
        <taxon>Actinomyces</taxon>
    </lineage>
</organism>
<keyword evidence="3" id="KW-0813">Transport</keyword>
<evidence type="ECO:0000256" key="2">
    <source>
        <dbReference type="ARBA" id="ARBA00009773"/>
    </source>
</evidence>
<keyword evidence="7 9" id="KW-0472">Membrane</keyword>
<keyword evidence="6 9" id="KW-1133">Transmembrane helix</keyword>
<feature type="transmembrane region" description="Helical" evidence="9">
    <location>
        <begin position="322"/>
        <end position="344"/>
    </location>
</feature>
<evidence type="ECO:0000256" key="1">
    <source>
        <dbReference type="ARBA" id="ARBA00004651"/>
    </source>
</evidence>
<feature type="compositionally biased region" description="Low complexity" evidence="8">
    <location>
        <begin position="8"/>
        <end position="37"/>
    </location>
</feature>
<comment type="subcellular location">
    <subcellularLocation>
        <location evidence="1">Cell membrane</location>
        <topology evidence="1">Multi-pass membrane protein</topology>
    </subcellularLocation>
</comment>
<dbReference type="Pfam" id="PF01594">
    <property type="entry name" value="AI-2E_transport"/>
    <property type="match status" value="1"/>
</dbReference>
<feature type="transmembrane region" description="Helical" evidence="9">
    <location>
        <begin position="125"/>
        <end position="146"/>
    </location>
</feature>